<evidence type="ECO:0000313" key="1">
    <source>
        <dbReference type="EMBL" id="KMS51250.1"/>
    </source>
</evidence>
<evidence type="ECO:0000313" key="2">
    <source>
        <dbReference type="Proteomes" id="UP000052232"/>
    </source>
</evidence>
<dbReference type="AlphaFoldDB" id="A0A0J8A778"/>
<dbReference type="Proteomes" id="UP000052232">
    <property type="component" value="Unassembled WGS sequence"/>
</dbReference>
<protein>
    <submittedName>
        <fullName evidence="1">Uncharacterized protein</fullName>
    </submittedName>
</protein>
<gene>
    <name evidence="1" type="ORF">V473_11520</name>
</gene>
<reference evidence="1 2" key="1">
    <citation type="journal article" date="2015" name="G3 (Bethesda)">
        <title>Insights into Ongoing Evolution of the Hexachlorocyclohexane Catabolic Pathway from Comparative Genomics of Ten Sphingomonadaceae Strains.</title>
        <authorList>
            <person name="Pearce S.L."/>
            <person name="Oakeshott J.G."/>
            <person name="Pandey G."/>
        </authorList>
    </citation>
    <scope>NUCLEOTIDE SEQUENCE [LARGE SCALE GENOMIC DNA]</scope>
    <source>
        <strain evidence="1 2">LL01</strain>
    </source>
</reference>
<organism evidence="1 2">
    <name type="scientific">Sphingobium cupriresistens LL01</name>
    <dbReference type="NCBI Taxonomy" id="1420583"/>
    <lineage>
        <taxon>Bacteria</taxon>
        <taxon>Pseudomonadati</taxon>
        <taxon>Pseudomonadota</taxon>
        <taxon>Alphaproteobacteria</taxon>
        <taxon>Sphingomonadales</taxon>
        <taxon>Sphingomonadaceae</taxon>
        <taxon>Sphingobium</taxon>
    </lineage>
</organism>
<name>A0A0J8A778_9SPHN</name>
<sequence>MPLYGLPRRPIFWKLDPRTIARDDTEVRFMDARAEKRQHRVRAAAIGAASFKICAPDNDFANLARSSLRERAESYAKNRQGRARKVR</sequence>
<comment type="caution">
    <text evidence="1">The sequence shown here is derived from an EMBL/GenBank/DDBJ whole genome shotgun (WGS) entry which is preliminary data.</text>
</comment>
<accession>A0A0J8A778</accession>
<dbReference type="EMBL" id="JACT01000010">
    <property type="protein sequence ID" value="KMS51250.1"/>
    <property type="molecule type" value="Genomic_DNA"/>
</dbReference>
<dbReference type="PATRIC" id="fig|1420583.3.peg.4599"/>
<keyword evidence="2" id="KW-1185">Reference proteome</keyword>
<proteinExistence type="predicted"/>